<organism evidence="2 3">
    <name type="scientific">Nocardia panacis</name>
    <dbReference type="NCBI Taxonomy" id="2340916"/>
    <lineage>
        <taxon>Bacteria</taxon>
        <taxon>Bacillati</taxon>
        <taxon>Actinomycetota</taxon>
        <taxon>Actinomycetes</taxon>
        <taxon>Mycobacteriales</taxon>
        <taxon>Nocardiaceae</taxon>
        <taxon>Nocardia</taxon>
    </lineage>
</organism>
<dbReference type="AlphaFoldDB" id="A0A3A4KFP5"/>
<name>A0A3A4KFP5_9NOCA</name>
<evidence type="ECO:0000313" key="3">
    <source>
        <dbReference type="Proteomes" id="UP000266677"/>
    </source>
</evidence>
<gene>
    <name evidence="2" type="ORF">D5S18_06590</name>
</gene>
<accession>A0A3A4KFP5</accession>
<dbReference type="EMBL" id="QZFU01000014">
    <property type="protein sequence ID" value="RJO77939.1"/>
    <property type="molecule type" value="Genomic_DNA"/>
</dbReference>
<protein>
    <submittedName>
        <fullName evidence="2">Uncharacterized protein</fullName>
    </submittedName>
</protein>
<comment type="caution">
    <text evidence="2">The sequence shown here is derived from an EMBL/GenBank/DDBJ whole genome shotgun (WGS) entry which is preliminary data.</text>
</comment>
<sequence>MGYEREAVHRMTGWHLGLYVAIAIPATVLLIAVFSPPRIPKNKSVKGIRERIEAERRRRSGSA</sequence>
<dbReference type="Proteomes" id="UP000266677">
    <property type="component" value="Unassembled WGS sequence"/>
</dbReference>
<proteinExistence type="predicted"/>
<keyword evidence="1" id="KW-0472">Membrane</keyword>
<keyword evidence="1" id="KW-0812">Transmembrane</keyword>
<keyword evidence="3" id="KW-1185">Reference proteome</keyword>
<evidence type="ECO:0000313" key="2">
    <source>
        <dbReference type="EMBL" id="RJO77939.1"/>
    </source>
</evidence>
<reference evidence="2 3" key="1">
    <citation type="submission" date="2018-09" db="EMBL/GenBank/DDBJ databases">
        <title>YIM PH21274 draft genome.</title>
        <authorList>
            <person name="Miao C."/>
        </authorList>
    </citation>
    <scope>NUCLEOTIDE SEQUENCE [LARGE SCALE GENOMIC DNA]</scope>
    <source>
        <strain evidence="2 3">YIM PH 21724</strain>
    </source>
</reference>
<feature type="transmembrane region" description="Helical" evidence="1">
    <location>
        <begin position="12"/>
        <end position="34"/>
    </location>
</feature>
<keyword evidence="1" id="KW-1133">Transmembrane helix</keyword>
<evidence type="ECO:0000256" key="1">
    <source>
        <dbReference type="SAM" id="Phobius"/>
    </source>
</evidence>